<keyword evidence="3" id="KW-1185">Reference proteome</keyword>
<proteinExistence type="predicted"/>
<dbReference type="RefSeq" id="XP_024586423.1">
    <property type="nucleotide sequence ID" value="XM_024721311.1"/>
</dbReference>
<dbReference type="AlphaFoldDB" id="A0A0P1B8C2"/>
<accession>A0A0P1B8C2</accession>
<protein>
    <submittedName>
        <fullName evidence="2">Uncharacterized protein</fullName>
    </submittedName>
</protein>
<dbReference type="OMA" id="VAVWFYC"/>
<evidence type="ECO:0000313" key="3">
    <source>
        <dbReference type="Proteomes" id="UP000054928"/>
    </source>
</evidence>
<evidence type="ECO:0000313" key="2">
    <source>
        <dbReference type="EMBL" id="CEG50054.1"/>
    </source>
</evidence>
<dbReference type="EMBL" id="CCYD01003101">
    <property type="protein sequence ID" value="CEG50054.1"/>
    <property type="molecule type" value="Genomic_DNA"/>
</dbReference>
<evidence type="ECO:0000256" key="1">
    <source>
        <dbReference type="SAM" id="MobiDB-lite"/>
    </source>
</evidence>
<organism evidence="2 3">
    <name type="scientific">Plasmopara halstedii</name>
    <name type="common">Downy mildew of sunflower</name>
    <dbReference type="NCBI Taxonomy" id="4781"/>
    <lineage>
        <taxon>Eukaryota</taxon>
        <taxon>Sar</taxon>
        <taxon>Stramenopiles</taxon>
        <taxon>Oomycota</taxon>
        <taxon>Peronosporomycetes</taxon>
        <taxon>Peronosporales</taxon>
        <taxon>Peronosporaceae</taxon>
        <taxon>Plasmopara</taxon>
    </lineage>
</organism>
<dbReference type="GeneID" id="36402838"/>
<reference evidence="3" key="1">
    <citation type="submission" date="2014-09" db="EMBL/GenBank/DDBJ databases">
        <authorList>
            <person name="Sharma Rahul"/>
            <person name="Thines Marco"/>
        </authorList>
    </citation>
    <scope>NUCLEOTIDE SEQUENCE [LARGE SCALE GENOMIC DNA]</scope>
</reference>
<dbReference type="Proteomes" id="UP000054928">
    <property type="component" value="Unassembled WGS sequence"/>
</dbReference>
<dbReference type="OrthoDB" id="129933at2759"/>
<name>A0A0P1B8C2_PLAHL</name>
<sequence>MSRAYWYYCNLPDEASLVVPIVQAHQNAACNYVEVFASTFTAELTLETAIDDDELAVARSAYVLVAATLDSTGVDLKKAETKTKVNSTKTERKVAAQSSMDATVKLIPTETALAAEELATEEKRRDDSACVSEESIAAGNAASVTVNIVEKKPTVVQAFAEDTATVEISAGDAATETILKVETMEKTPKVVEFAGKEEYESVMAQNGVDDEKLINFKQLTDEPIAEPVVAEDVTTMKTVAALSTSSVSSDKLATRHVTDEVVLESKKVMTFENSILEGQGEPVAIVETADIQGEEQSTLAKTVRDDESETETQSEKSEMNVTEAVETDVVVRVVAEPDSEIGETMVINPVVAAKEDAAQTSSFGFIPEQLRKNSYAVSSVAVAVTTAIVATLMARR</sequence>
<feature type="region of interest" description="Disordered" evidence="1">
    <location>
        <begin position="296"/>
        <end position="319"/>
    </location>
</feature>